<keyword evidence="4" id="KW-0539">Nucleus</keyword>
<dbReference type="PANTHER" id="PTHR12416">
    <property type="entry name" value="RRNA-PROCESSING PROTEIN UTP23 HOMOLOG"/>
    <property type="match status" value="1"/>
</dbReference>
<dbReference type="GO" id="GO:0032040">
    <property type="term" value="C:small-subunit processome"/>
    <property type="evidence" value="ECO:0007669"/>
    <property type="project" value="InterPro"/>
</dbReference>
<evidence type="ECO:0000256" key="4">
    <source>
        <dbReference type="ARBA" id="ARBA00023242"/>
    </source>
</evidence>
<gene>
    <name evidence="5" type="ORF">SAMD00023353_0901530</name>
</gene>
<comment type="subcellular location">
    <subcellularLocation>
        <location evidence="1">Nucleus</location>
        <location evidence="1">Nucleolus</location>
    </subcellularLocation>
</comment>
<dbReference type="GO" id="GO:0006364">
    <property type="term" value="P:rRNA processing"/>
    <property type="evidence" value="ECO:0007669"/>
    <property type="project" value="UniProtKB-KW"/>
</dbReference>
<keyword evidence="6" id="KW-1185">Reference proteome</keyword>
<keyword evidence="3" id="KW-0698">rRNA processing</keyword>
<dbReference type="STRING" id="77044.A0A1S8A6P7"/>
<dbReference type="EMBL" id="DF977454">
    <property type="protein sequence ID" value="GAW25585.1"/>
    <property type="molecule type" value="Genomic_DNA"/>
</dbReference>
<dbReference type="OrthoDB" id="76105at2759"/>
<dbReference type="Gene3D" id="3.40.50.1010">
    <property type="entry name" value="5'-nuclease"/>
    <property type="match status" value="1"/>
</dbReference>
<proteinExistence type="predicted"/>
<evidence type="ECO:0000256" key="1">
    <source>
        <dbReference type="ARBA" id="ARBA00004604"/>
    </source>
</evidence>
<keyword evidence="2" id="KW-0690">Ribosome biogenesis</keyword>
<dbReference type="Proteomes" id="UP000054516">
    <property type="component" value="Unassembled WGS sequence"/>
</dbReference>
<dbReference type="SUPFAM" id="SSF88723">
    <property type="entry name" value="PIN domain-like"/>
    <property type="match status" value="1"/>
</dbReference>
<evidence type="ECO:0000256" key="3">
    <source>
        <dbReference type="ARBA" id="ARBA00022552"/>
    </source>
</evidence>
<dbReference type="AlphaFoldDB" id="A0A1S8A6P7"/>
<name>A0A1S8A6P7_ROSNE</name>
<dbReference type="InterPro" id="IPR006984">
    <property type="entry name" value="Fcf1/UTP23"/>
</dbReference>
<reference evidence="5" key="1">
    <citation type="submission" date="2016-03" db="EMBL/GenBank/DDBJ databases">
        <title>Draft genome sequence of Rosellinia necatrix.</title>
        <authorList>
            <person name="Kanematsu S."/>
        </authorList>
    </citation>
    <scope>NUCLEOTIDE SEQUENCE [LARGE SCALE GENOMIC DNA]</scope>
    <source>
        <strain evidence="5">W97</strain>
    </source>
</reference>
<dbReference type="Pfam" id="PF04900">
    <property type="entry name" value="Fcf1"/>
    <property type="match status" value="1"/>
</dbReference>
<protein>
    <submittedName>
        <fullName evidence="5">Putative DUF652 domain protein</fullName>
    </submittedName>
</protein>
<sequence>MGARRSPKRIQAKEYLLTFIVIYSHKGTYADDCIVDRVMKHRIYIVATNDKDLVRRIRKIPGVPIMNAARGKYVIERLPGAPDP</sequence>
<evidence type="ECO:0000256" key="2">
    <source>
        <dbReference type="ARBA" id="ARBA00022517"/>
    </source>
</evidence>
<organism evidence="5">
    <name type="scientific">Rosellinia necatrix</name>
    <name type="common">White root-rot fungus</name>
    <dbReference type="NCBI Taxonomy" id="77044"/>
    <lineage>
        <taxon>Eukaryota</taxon>
        <taxon>Fungi</taxon>
        <taxon>Dikarya</taxon>
        <taxon>Ascomycota</taxon>
        <taxon>Pezizomycotina</taxon>
        <taxon>Sordariomycetes</taxon>
        <taxon>Xylariomycetidae</taxon>
        <taxon>Xylariales</taxon>
        <taxon>Xylariaceae</taxon>
        <taxon>Rosellinia</taxon>
    </lineage>
</organism>
<dbReference type="InterPro" id="IPR029060">
    <property type="entry name" value="PIN-like_dom_sf"/>
</dbReference>
<evidence type="ECO:0000313" key="5">
    <source>
        <dbReference type="EMBL" id="GAW25585.1"/>
    </source>
</evidence>
<accession>A0A1S8A6P7</accession>
<evidence type="ECO:0000313" key="6">
    <source>
        <dbReference type="Proteomes" id="UP000054516"/>
    </source>
</evidence>